<dbReference type="InterPro" id="IPR036388">
    <property type="entry name" value="WH-like_DNA-bd_sf"/>
</dbReference>
<evidence type="ECO:0000256" key="2">
    <source>
        <dbReference type="ARBA" id="ARBA00023125"/>
    </source>
</evidence>
<dbReference type="Pfam" id="PF07729">
    <property type="entry name" value="FCD"/>
    <property type="match status" value="1"/>
</dbReference>
<dbReference type="SMART" id="SM00895">
    <property type="entry name" value="FCD"/>
    <property type="match status" value="1"/>
</dbReference>
<dbReference type="Proteomes" id="UP001165068">
    <property type="component" value="Unassembled WGS sequence"/>
</dbReference>
<dbReference type="EMBL" id="BRZC01000002">
    <property type="protein sequence ID" value="GLC83583.1"/>
    <property type="molecule type" value="Genomic_DNA"/>
</dbReference>
<keyword evidence="1" id="KW-0805">Transcription regulation</keyword>
<dbReference type="InterPro" id="IPR008920">
    <property type="entry name" value="TF_FadR/GntR_C"/>
</dbReference>
<dbReference type="Pfam" id="PF00392">
    <property type="entry name" value="GntR"/>
    <property type="match status" value="1"/>
</dbReference>
<comment type="caution">
    <text evidence="5">The sequence shown here is derived from an EMBL/GenBank/DDBJ whole genome shotgun (WGS) entry which is preliminary data.</text>
</comment>
<evidence type="ECO:0000259" key="4">
    <source>
        <dbReference type="PROSITE" id="PS50949"/>
    </source>
</evidence>
<dbReference type="InterPro" id="IPR011711">
    <property type="entry name" value="GntR_C"/>
</dbReference>
<dbReference type="PRINTS" id="PR00035">
    <property type="entry name" value="HTHGNTR"/>
</dbReference>
<dbReference type="PANTHER" id="PTHR43537">
    <property type="entry name" value="TRANSCRIPTIONAL REGULATOR, GNTR FAMILY"/>
    <property type="match status" value="1"/>
</dbReference>
<accession>A0ABQ5NCT2</accession>
<dbReference type="PANTHER" id="PTHR43537:SF47">
    <property type="entry name" value="REGULATORY PROTEIN GNTR HTH"/>
    <property type="match status" value="1"/>
</dbReference>
<feature type="domain" description="HTH gntR-type" evidence="4">
    <location>
        <begin position="7"/>
        <end position="75"/>
    </location>
</feature>
<dbReference type="InterPro" id="IPR000524">
    <property type="entry name" value="Tscrpt_reg_HTH_GntR"/>
</dbReference>
<dbReference type="RefSeq" id="WP_285630044.1">
    <property type="nucleotide sequence ID" value="NZ_BAAAUK010000001.1"/>
</dbReference>
<keyword evidence="6" id="KW-1185">Reference proteome</keyword>
<sequence length="231" mass="25220">MAQVMRETLADRAAQLLLERIRSGEWALGERLPGETTLAPQLGVGRSTVREAIRQLAAKGVLQTRQGAGVFVTALDVRSDWDDVLRRADILAVIETRTAIESEAADLAARRRTQADLRALRQALAGRDASRAAARGSRRTASIEGHVDADLALHRCIVVAAHNPVLLDLYDSLTPRLRQAMIDMLRMRRSFGDDIDHEAHRDLVDAVVGRRSSEASALSRAHLTGLAEAIA</sequence>
<evidence type="ECO:0000256" key="3">
    <source>
        <dbReference type="ARBA" id="ARBA00023163"/>
    </source>
</evidence>
<keyword evidence="2" id="KW-0238">DNA-binding</keyword>
<evidence type="ECO:0000313" key="5">
    <source>
        <dbReference type="EMBL" id="GLC83583.1"/>
    </source>
</evidence>
<dbReference type="SMART" id="SM00345">
    <property type="entry name" value="HTH_GNTR"/>
    <property type="match status" value="1"/>
</dbReference>
<gene>
    <name evidence="5" type="ORF">MIAR_01710</name>
</gene>
<dbReference type="CDD" id="cd07377">
    <property type="entry name" value="WHTH_GntR"/>
    <property type="match status" value="1"/>
</dbReference>
<dbReference type="InterPro" id="IPR036390">
    <property type="entry name" value="WH_DNA-bd_sf"/>
</dbReference>
<name>A0ABQ5NCT2_9MICO</name>
<proteinExistence type="predicted"/>
<organism evidence="5 6">
    <name type="scientific">Microbacterium arabinogalactanolyticum</name>
    <dbReference type="NCBI Taxonomy" id="69365"/>
    <lineage>
        <taxon>Bacteria</taxon>
        <taxon>Bacillati</taxon>
        <taxon>Actinomycetota</taxon>
        <taxon>Actinomycetes</taxon>
        <taxon>Micrococcales</taxon>
        <taxon>Microbacteriaceae</taxon>
        <taxon>Microbacterium</taxon>
    </lineage>
</organism>
<dbReference type="PROSITE" id="PS50949">
    <property type="entry name" value="HTH_GNTR"/>
    <property type="match status" value="1"/>
</dbReference>
<reference evidence="5" key="1">
    <citation type="submission" date="2022-08" db="EMBL/GenBank/DDBJ databases">
        <title>Draft genome sequence of Microbacterium arabinogalactanolyticum JCM 9171.</title>
        <authorList>
            <person name="Fujita K."/>
            <person name="Ishiwata A."/>
            <person name="Fushinobu S."/>
        </authorList>
    </citation>
    <scope>NUCLEOTIDE SEQUENCE</scope>
    <source>
        <strain evidence="5">JCM 9171</strain>
    </source>
</reference>
<evidence type="ECO:0000313" key="6">
    <source>
        <dbReference type="Proteomes" id="UP001165068"/>
    </source>
</evidence>
<evidence type="ECO:0000256" key="1">
    <source>
        <dbReference type="ARBA" id="ARBA00023015"/>
    </source>
</evidence>
<dbReference type="SUPFAM" id="SSF48008">
    <property type="entry name" value="GntR ligand-binding domain-like"/>
    <property type="match status" value="1"/>
</dbReference>
<protein>
    <submittedName>
        <fullName evidence="5">GntR family transcriptional regulator</fullName>
    </submittedName>
</protein>
<dbReference type="Gene3D" id="1.10.10.10">
    <property type="entry name" value="Winged helix-like DNA-binding domain superfamily/Winged helix DNA-binding domain"/>
    <property type="match status" value="1"/>
</dbReference>
<dbReference type="Gene3D" id="1.20.120.530">
    <property type="entry name" value="GntR ligand-binding domain-like"/>
    <property type="match status" value="1"/>
</dbReference>
<dbReference type="SUPFAM" id="SSF46785">
    <property type="entry name" value="Winged helix' DNA-binding domain"/>
    <property type="match status" value="1"/>
</dbReference>
<keyword evidence="3" id="KW-0804">Transcription</keyword>